<gene>
    <name evidence="3" type="ORF">LITE_LOCUS36488</name>
</gene>
<sequence length="403" mass="44090">MEEGGLGRQSFPSIRALGSLFKLTKVYIWDDGSTEKIDVSLFPQSIESPPKNDDTSSESPALTTTDFGPSTEDDELSKQMDALGLPLAFQSNKKTMNHTKKGKRKGAVMKHSRDHDTTAIASLEVSKWTPAILKIYVLKIMSPTKVPPESIFLDQCGECEMGQTVSGTDHMTNDEYEKDNTILDNSDAANPDIADGLKEVVNLMEMDCIHGYPVVNDLQECENRMEWPEASEAAMLQRSEVLGDNGIESHDQNGAFGDWVVYWDSFYKRNYFYNAKTNSSTWSPPPGTEHLAFSSLTNEAYEVITGDYEIGDDPSVSCGLLKCSGLFEEPANDSRIADQPSNEVCVGDELASEGTLPSLTFSTVNGCLENDGAQKGTDKGCLGDISQQTALEELGHIDSVISD</sequence>
<evidence type="ECO:0000313" key="4">
    <source>
        <dbReference type="Proteomes" id="UP001154282"/>
    </source>
</evidence>
<feature type="domain" description="WW" evidence="2">
    <location>
        <begin position="259"/>
        <end position="287"/>
    </location>
</feature>
<name>A0AAV0P470_9ROSI</name>
<dbReference type="PROSITE" id="PS01159">
    <property type="entry name" value="WW_DOMAIN_1"/>
    <property type="match status" value="1"/>
</dbReference>
<dbReference type="EMBL" id="CAMGYJ010000008">
    <property type="protein sequence ID" value="CAI0465173.1"/>
    <property type="molecule type" value="Genomic_DNA"/>
</dbReference>
<dbReference type="Proteomes" id="UP001154282">
    <property type="component" value="Unassembled WGS sequence"/>
</dbReference>
<comment type="caution">
    <text evidence="3">The sequence shown here is derived from an EMBL/GenBank/DDBJ whole genome shotgun (WGS) entry which is preliminary data.</text>
</comment>
<protein>
    <recommendedName>
        <fullName evidence="2">WW domain-containing protein</fullName>
    </recommendedName>
</protein>
<dbReference type="InterPro" id="IPR036020">
    <property type="entry name" value="WW_dom_sf"/>
</dbReference>
<dbReference type="SUPFAM" id="SSF51045">
    <property type="entry name" value="WW domain"/>
    <property type="match status" value="1"/>
</dbReference>
<dbReference type="PROSITE" id="PS50020">
    <property type="entry name" value="WW_DOMAIN_2"/>
    <property type="match status" value="1"/>
</dbReference>
<keyword evidence="4" id="KW-1185">Reference proteome</keyword>
<dbReference type="SMART" id="SM00456">
    <property type="entry name" value="WW"/>
    <property type="match status" value="1"/>
</dbReference>
<dbReference type="Gene3D" id="2.20.70.10">
    <property type="match status" value="1"/>
</dbReference>
<evidence type="ECO:0000259" key="2">
    <source>
        <dbReference type="PROSITE" id="PS50020"/>
    </source>
</evidence>
<proteinExistence type="predicted"/>
<reference evidence="3" key="1">
    <citation type="submission" date="2022-08" db="EMBL/GenBank/DDBJ databases">
        <authorList>
            <person name="Gutierrez-Valencia J."/>
        </authorList>
    </citation>
    <scope>NUCLEOTIDE SEQUENCE</scope>
</reference>
<dbReference type="AlphaFoldDB" id="A0AAV0P470"/>
<feature type="region of interest" description="Disordered" evidence="1">
    <location>
        <begin position="41"/>
        <end position="76"/>
    </location>
</feature>
<evidence type="ECO:0000313" key="3">
    <source>
        <dbReference type="EMBL" id="CAI0465173.1"/>
    </source>
</evidence>
<organism evidence="3 4">
    <name type="scientific">Linum tenue</name>
    <dbReference type="NCBI Taxonomy" id="586396"/>
    <lineage>
        <taxon>Eukaryota</taxon>
        <taxon>Viridiplantae</taxon>
        <taxon>Streptophyta</taxon>
        <taxon>Embryophyta</taxon>
        <taxon>Tracheophyta</taxon>
        <taxon>Spermatophyta</taxon>
        <taxon>Magnoliopsida</taxon>
        <taxon>eudicotyledons</taxon>
        <taxon>Gunneridae</taxon>
        <taxon>Pentapetalae</taxon>
        <taxon>rosids</taxon>
        <taxon>fabids</taxon>
        <taxon>Malpighiales</taxon>
        <taxon>Linaceae</taxon>
        <taxon>Linum</taxon>
    </lineage>
</organism>
<feature type="compositionally biased region" description="Polar residues" evidence="1">
    <location>
        <begin position="57"/>
        <end position="68"/>
    </location>
</feature>
<accession>A0AAV0P470</accession>
<evidence type="ECO:0000256" key="1">
    <source>
        <dbReference type="SAM" id="MobiDB-lite"/>
    </source>
</evidence>
<dbReference type="CDD" id="cd00201">
    <property type="entry name" value="WW"/>
    <property type="match status" value="1"/>
</dbReference>
<dbReference type="InterPro" id="IPR001202">
    <property type="entry name" value="WW_dom"/>
</dbReference>